<dbReference type="Proteomes" id="UP000327468">
    <property type="component" value="Chromosome 16"/>
</dbReference>
<proteinExistence type="predicted"/>
<evidence type="ECO:0008006" key="7">
    <source>
        <dbReference type="Google" id="ProtNLM"/>
    </source>
</evidence>
<evidence type="ECO:0000256" key="3">
    <source>
        <dbReference type="ARBA" id="ARBA00022942"/>
    </source>
</evidence>
<evidence type="ECO:0000256" key="2">
    <source>
        <dbReference type="ARBA" id="ARBA00022490"/>
    </source>
</evidence>
<reference evidence="5 6" key="1">
    <citation type="submission" date="2019-06" db="EMBL/GenBank/DDBJ databases">
        <title>A chromosome-scale genome assembly of the striped catfish, Pangasianodon hypophthalmus.</title>
        <authorList>
            <person name="Wen M."/>
            <person name="Zahm M."/>
            <person name="Roques C."/>
            <person name="Cabau C."/>
            <person name="Klopp C."/>
            <person name="Donnadieu C."/>
            <person name="Jouanno E."/>
            <person name="Avarre J.-C."/>
            <person name="Campet M."/>
            <person name="Ha T.T.T."/>
            <person name="Dugue R."/>
            <person name="Lampietro C."/>
            <person name="Louis A."/>
            <person name="Herpin A."/>
            <person name="Echchiki A."/>
            <person name="Berthelot C."/>
            <person name="Parey E."/>
            <person name="Roest-Crollius H."/>
            <person name="Braasch I."/>
            <person name="Postlethwait J."/>
            <person name="Bobe J."/>
            <person name="Montfort J."/>
            <person name="Bouchez O."/>
            <person name="Begum T."/>
            <person name="Schartl M."/>
            <person name="Guiguen Y."/>
        </authorList>
    </citation>
    <scope>NUCLEOTIDE SEQUENCE [LARGE SCALE GENOMIC DNA]</scope>
    <source>
        <strain evidence="5 6">Indonesia</strain>
        <tissue evidence="5">Blood</tissue>
    </source>
</reference>
<feature type="region of interest" description="Disordered" evidence="4">
    <location>
        <begin position="380"/>
        <end position="408"/>
    </location>
</feature>
<gene>
    <name evidence="5" type="ORF">PHYPO_G00074660</name>
</gene>
<dbReference type="GO" id="GO:0005737">
    <property type="term" value="C:cytoplasm"/>
    <property type="evidence" value="ECO:0007669"/>
    <property type="project" value="TreeGrafter"/>
</dbReference>
<evidence type="ECO:0000313" key="5">
    <source>
        <dbReference type="EMBL" id="KAB5546666.1"/>
    </source>
</evidence>
<keyword evidence="2" id="KW-0963">Cytoplasm</keyword>
<dbReference type="InterPro" id="IPR029055">
    <property type="entry name" value="Ntn_hydrolases_N"/>
</dbReference>
<dbReference type="GO" id="GO:0051603">
    <property type="term" value="P:proteolysis involved in protein catabolic process"/>
    <property type="evidence" value="ECO:0007669"/>
    <property type="project" value="InterPro"/>
</dbReference>
<dbReference type="InterPro" id="IPR001353">
    <property type="entry name" value="Proteasome_sua/b"/>
</dbReference>
<comment type="caution">
    <text evidence="5">The sequence shown here is derived from an EMBL/GenBank/DDBJ whole genome shotgun (WGS) entry which is preliminary data.</text>
</comment>
<dbReference type="EMBL" id="VFJC01000017">
    <property type="protein sequence ID" value="KAB5546666.1"/>
    <property type="molecule type" value="Genomic_DNA"/>
</dbReference>
<dbReference type="AlphaFoldDB" id="A0A5N5LWT6"/>
<comment type="subcellular location">
    <subcellularLocation>
        <location evidence="1">Nucleus</location>
    </subcellularLocation>
</comment>
<keyword evidence="3" id="KW-0647">Proteasome</keyword>
<dbReference type="OrthoDB" id="37597at2759"/>
<dbReference type="PROSITE" id="PS00854">
    <property type="entry name" value="PROTEASOME_BETA_1"/>
    <property type="match status" value="1"/>
</dbReference>
<name>A0A5N5LWT6_PANHP</name>
<dbReference type="PANTHER" id="PTHR32194">
    <property type="entry name" value="METALLOPROTEASE TLDD"/>
    <property type="match status" value="1"/>
</dbReference>
<organism evidence="5 6">
    <name type="scientific">Pangasianodon hypophthalmus</name>
    <name type="common">Striped catfish</name>
    <name type="synonym">Helicophagus hypophthalmus</name>
    <dbReference type="NCBI Taxonomy" id="310915"/>
    <lineage>
        <taxon>Eukaryota</taxon>
        <taxon>Metazoa</taxon>
        <taxon>Chordata</taxon>
        <taxon>Craniata</taxon>
        <taxon>Vertebrata</taxon>
        <taxon>Euteleostomi</taxon>
        <taxon>Actinopterygii</taxon>
        <taxon>Neopterygii</taxon>
        <taxon>Teleostei</taxon>
        <taxon>Ostariophysi</taxon>
        <taxon>Siluriformes</taxon>
        <taxon>Pangasiidae</taxon>
        <taxon>Pangasianodon</taxon>
    </lineage>
</organism>
<dbReference type="PROSITE" id="PS51476">
    <property type="entry name" value="PROTEASOME_BETA_2"/>
    <property type="match status" value="1"/>
</dbReference>
<dbReference type="GO" id="GO:0005839">
    <property type="term" value="C:proteasome core complex"/>
    <property type="evidence" value="ECO:0007669"/>
    <property type="project" value="InterPro"/>
</dbReference>
<evidence type="ECO:0000256" key="4">
    <source>
        <dbReference type="SAM" id="MobiDB-lite"/>
    </source>
</evidence>
<dbReference type="SUPFAM" id="SSF56235">
    <property type="entry name" value="N-terminal nucleophile aminohydrolases (Ntn hydrolases)"/>
    <property type="match status" value="1"/>
</dbReference>
<keyword evidence="6" id="KW-1185">Reference proteome</keyword>
<evidence type="ECO:0000313" key="6">
    <source>
        <dbReference type="Proteomes" id="UP000327468"/>
    </source>
</evidence>
<dbReference type="CDD" id="cd03761">
    <property type="entry name" value="proteasome_beta_type_5"/>
    <property type="match status" value="1"/>
</dbReference>
<evidence type="ECO:0000256" key="1">
    <source>
        <dbReference type="ARBA" id="ARBA00004123"/>
    </source>
</evidence>
<dbReference type="GO" id="GO:0005634">
    <property type="term" value="C:nucleus"/>
    <property type="evidence" value="ECO:0007669"/>
    <property type="project" value="UniProtKB-SubCell"/>
</dbReference>
<accession>A0A5N5LWT6</accession>
<feature type="compositionally biased region" description="Basic and acidic residues" evidence="4">
    <location>
        <begin position="236"/>
        <end position="248"/>
    </location>
</feature>
<dbReference type="PANTHER" id="PTHR32194:SF15">
    <property type="entry name" value="PROTEASOME SUBUNIT BETA"/>
    <property type="match status" value="1"/>
</dbReference>
<feature type="region of interest" description="Disordered" evidence="4">
    <location>
        <begin position="236"/>
        <end position="272"/>
    </location>
</feature>
<dbReference type="Gene3D" id="3.60.20.10">
    <property type="entry name" value="Glutamine Phosphoribosylpyrophosphate, subunit 1, domain 1"/>
    <property type="match status" value="1"/>
</dbReference>
<dbReference type="InterPro" id="IPR016050">
    <property type="entry name" value="Proteasome_bsu_CS"/>
</dbReference>
<dbReference type="InterPro" id="IPR023333">
    <property type="entry name" value="Proteasome_suB-type"/>
</dbReference>
<protein>
    <recommendedName>
        <fullName evidence="7">Proteasome endopeptidase complex</fullName>
    </recommendedName>
</protein>
<dbReference type="Pfam" id="PF00227">
    <property type="entry name" value="Proteasome"/>
    <property type="match status" value="2"/>
</dbReference>
<sequence>MALQDVCGFLDPSHDLQWNRPCLWSRSPESTFCIGGSNTRWLQETRNSSPLEFYVPVHEYLTQSPIRFGQVQPSLDNSPWTSKNRDHCHHSLPSLSTHSVIPLSASPSVPLPFPLGHGTTTLGFIFQGGVIAAADSRSSCAGLVACPASQKIIPVHSHLVGTTSGTSADCALWKRILARELRLYQLRNRRRLSTAGAAKLLSHMLHPFKGTELCVAATLCGWDGAQMEMIPCTSDSRADSKSAAERDANTSVEDSNGKAPVTREPFQNDPKIQPTAISTSMTTKHSGPGLVYVCSDGLRLKGELFSVGSGSPYAYSILDERIHWGISVDEAVSVAREAVYRATHRDAYSGNNVDLYHITAKGWTRRKREDLKEEYYREKERERRRIEERKKEREREKVRKDDQPEFNQ</sequence>